<dbReference type="AlphaFoldDB" id="A0A645AL08"/>
<dbReference type="Pfam" id="PF13614">
    <property type="entry name" value="AAA_31"/>
    <property type="match status" value="1"/>
</dbReference>
<keyword evidence="1" id="KW-0547">Nucleotide-binding</keyword>
<dbReference type="Gene3D" id="3.40.50.300">
    <property type="entry name" value="P-loop containing nucleotide triphosphate hydrolases"/>
    <property type="match status" value="1"/>
</dbReference>
<organism evidence="4">
    <name type="scientific">bioreactor metagenome</name>
    <dbReference type="NCBI Taxonomy" id="1076179"/>
    <lineage>
        <taxon>unclassified sequences</taxon>
        <taxon>metagenomes</taxon>
        <taxon>ecological metagenomes</taxon>
    </lineage>
</organism>
<gene>
    <name evidence="4" type="primary">minD_11</name>
    <name evidence="4" type="ORF">SDC9_99755</name>
</gene>
<proteinExistence type="predicted"/>
<evidence type="ECO:0000259" key="3">
    <source>
        <dbReference type="Pfam" id="PF13614"/>
    </source>
</evidence>
<dbReference type="SUPFAM" id="SSF52540">
    <property type="entry name" value="P-loop containing nucleoside triphosphate hydrolases"/>
    <property type="match status" value="1"/>
</dbReference>
<reference evidence="4" key="1">
    <citation type="submission" date="2019-08" db="EMBL/GenBank/DDBJ databases">
        <authorList>
            <person name="Kucharzyk K."/>
            <person name="Murdoch R.W."/>
            <person name="Higgins S."/>
            <person name="Loffler F."/>
        </authorList>
    </citation>
    <scope>NUCLEOTIDE SEQUENCE</scope>
</reference>
<keyword evidence="2" id="KW-0067">ATP-binding</keyword>
<dbReference type="InterPro" id="IPR050625">
    <property type="entry name" value="ParA/MinD_ATPase"/>
</dbReference>
<sequence length="232" mass="26140">MGRVVLVGSQKSEIGSTVLSIKMGIELSQDKKKVLLADLSGGKKKMSEYLKVNEDIIYDIKDVLDDTCSLEQSVIEVVENLNLAPYPRIHGKLDHIKKEKLSKIINAAKTSYDYVIVDIGKFSSSFIDFDIADMAVDMNNNDFSCVREINNDKIIAEMSGLKEFTAVINKFNKKNAVRGTMMKIKDIQKMTMITPIVIEENTKFLDMDSYFLFGSEDNSFQRAAKNIVSKIK</sequence>
<dbReference type="PANTHER" id="PTHR43384">
    <property type="entry name" value="SEPTUM SITE-DETERMINING PROTEIN MIND HOMOLOG, CHLOROPLASTIC-RELATED"/>
    <property type="match status" value="1"/>
</dbReference>
<dbReference type="GO" id="GO:0005524">
    <property type="term" value="F:ATP binding"/>
    <property type="evidence" value="ECO:0007669"/>
    <property type="project" value="UniProtKB-KW"/>
</dbReference>
<dbReference type="GO" id="GO:0009898">
    <property type="term" value="C:cytoplasmic side of plasma membrane"/>
    <property type="evidence" value="ECO:0007669"/>
    <property type="project" value="TreeGrafter"/>
</dbReference>
<dbReference type="PANTHER" id="PTHR43384:SF6">
    <property type="entry name" value="SEPTUM SITE-DETERMINING PROTEIN MIND HOMOLOG, CHLOROPLASTIC"/>
    <property type="match status" value="1"/>
</dbReference>
<accession>A0A645AL08</accession>
<comment type="caution">
    <text evidence="4">The sequence shown here is derived from an EMBL/GenBank/DDBJ whole genome shotgun (WGS) entry which is preliminary data.</text>
</comment>
<evidence type="ECO:0000313" key="4">
    <source>
        <dbReference type="EMBL" id="MPM52991.1"/>
    </source>
</evidence>
<evidence type="ECO:0000256" key="1">
    <source>
        <dbReference type="ARBA" id="ARBA00022741"/>
    </source>
</evidence>
<dbReference type="InterPro" id="IPR027417">
    <property type="entry name" value="P-loop_NTPase"/>
</dbReference>
<dbReference type="InterPro" id="IPR025669">
    <property type="entry name" value="AAA_dom"/>
</dbReference>
<dbReference type="GO" id="GO:0016887">
    <property type="term" value="F:ATP hydrolysis activity"/>
    <property type="evidence" value="ECO:0007669"/>
    <property type="project" value="TreeGrafter"/>
</dbReference>
<feature type="domain" description="AAA" evidence="3">
    <location>
        <begin position="3"/>
        <end position="119"/>
    </location>
</feature>
<dbReference type="GO" id="GO:0005829">
    <property type="term" value="C:cytosol"/>
    <property type="evidence" value="ECO:0007669"/>
    <property type="project" value="TreeGrafter"/>
</dbReference>
<evidence type="ECO:0000256" key="2">
    <source>
        <dbReference type="ARBA" id="ARBA00022840"/>
    </source>
</evidence>
<dbReference type="EMBL" id="VSSQ01014122">
    <property type="protein sequence ID" value="MPM52991.1"/>
    <property type="molecule type" value="Genomic_DNA"/>
</dbReference>
<name>A0A645AL08_9ZZZZ</name>
<dbReference type="GO" id="GO:0051782">
    <property type="term" value="P:negative regulation of cell division"/>
    <property type="evidence" value="ECO:0007669"/>
    <property type="project" value="TreeGrafter"/>
</dbReference>
<protein>
    <submittedName>
        <fullName evidence="4">Septum site-determining protein MinD</fullName>
    </submittedName>
</protein>